<gene>
    <name evidence="9" type="ORF">AWU67_15535</name>
</gene>
<dbReference type="Gene3D" id="1.10.1040.10">
    <property type="entry name" value="N-(1-d-carboxylethyl)-l-norvaline Dehydrogenase, domain 2"/>
    <property type="match status" value="1"/>
</dbReference>
<evidence type="ECO:0000259" key="7">
    <source>
        <dbReference type="Pfam" id="PF01232"/>
    </source>
</evidence>
<feature type="domain" description="Mannitol dehydrogenase C-terminal" evidence="8">
    <location>
        <begin position="285"/>
        <end position="410"/>
    </location>
</feature>
<dbReference type="InterPro" id="IPR013328">
    <property type="entry name" value="6PGD_dom2"/>
</dbReference>
<evidence type="ECO:0000256" key="4">
    <source>
        <dbReference type="ARBA" id="ARBA00023002"/>
    </source>
</evidence>
<reference evidence="10" key="2">
    <citation type="submission" date="2016-01" db="EMBL/GenBank/DDBJ databases">
        <title>First complete genome sequence of a species in the genus Microterricola, an extremophilic cold active enzyme producing strain ERGS5:02 isolated from Sikkim Himalaya.</title>
        <authorList>
            <person name="Kumar R."/>
            <person name="Singh D."/>
            <person name="Swarnkar M.K."/>
        </authorList>
    </citation>
    <scope>NUCLEOTIDE SEQUENCE [LARGE SCALE GENOMIC DNA]</scope>
    <source>
        <strain evidence="10">ERGS5:02</strain>
    </source>
</reference>
<dbReference type="SUPFAM" id="SSF51735">
    <property type="entry name" value="NAD(P)-binding Rossmann-fold domains"/>
    <property type="match status" value="1"/>
</dbReference>
<feature type="domain" description="Mannitol dehydrogenase N-terminal" evidence="7">
    <location>
        <begin position="20"/>
        <end position="276"/>
    </location>
</feature>
<protein>
    <recommendedName>
        <fullName evidence="3">Mannitol-1-phosphate 5-dehydrogenase</fullName>
        <ecNumber evidence="2">1.1.1.17</ecNumber>
    </recommendedName>
</protein>
<dbReference type="GO" id="GO:0008926">
    <property type="term" value="F:mannitol-1-phosphate 5-dehydrogenase activity"/>
    <property type="evidence" value="ECO:0007669"/>
    <property type="project" value="UniProtKB-EC"/>
</dbReference>
<evidence type="ECO:0000256" key="1">
    <source>
        <dbReference type="ARBA" id="ARBA00006541"/>
    </source>
</evidence>
<sequence length="467" mass="49502">MSRAALAARTGENVRTPPVRIIHLGLGAFHRAHQAWYTDQVDDNGEWGIAAFTGRSAQAALELSPQDGLYTLIERSDAGDSAALVSSIVEAVDGSDTARFVELMAAESTALVTLTVTEAGYRLRADGSPDLGDSALAADVAFLADNLDRAARGAFSAGGPTTTLGRLVLGLEARRLAGAGAIAIVPCDNMPDNGPLVERAVWALAAMLNTETAEWIAAHVAFVSTSVDRITPKTTADDIEAAAGLTGWADRAPVVTEPFRDWVLSGHFPAGRPAWERAGARFVDDIEPFERRKLWLLNGAHSLLAYAGLLRGLDSVAAAMTDPVCRGWVNEFWDDAVRHLPAELLALDEYRAALLERFDNTRIEHRLAQISAEAVTKLRVRIAPVVLAERAEGRQAAAGIRAIASWASLVLAGRPMVDAEAAQIAVIASRPTDAAIAGLVALVDARLAQDAAILADITALIGEHQAE</sequence>
<evidence type="ECO:0000259" key="8">
    <source>
        <dbReference type="Pfam" id="PF08125"/>
    </source>
</evidence>
<keyword evidence="4" id="KW-0560">Oxidoreductase</keyword>
<dbReference type="InterPro" id="IPR008927">
    <property type="entry name" value="6-PGluconate_DH-like_C_sf"/>
</dbReference>
<proteinExistence type="inferred from homology"/>
<comment type="catalytic activity">
    <reaction evidence="6">
        <text>D-mannitol 1-phosphate + NAD(+) = beta-D-fructose 6-phosphate + NADH + H(+)</text>
        <dbReference type="Rhea" id="RHEA:19661"/>
        <dbReference type="ChEBI" id="CHEBI:15378"/>
        <dbReference type="ChEBI" id="CHEBI:57540"/>
        <dbReference type="ChEBI" id="CHEBI:57634"/>
        <dbReference type="ChEBI" id="CHEBI:57945"/>
        <dbReference type="ChEBI" id="CHEBI:61381"/>
        <dbReference type="EC" id="1.1.1.17"/>
    </reaction>
</comment>
<dbReference type="GO" id="GO:0019594">
    <property type="term" value="P:mannitol metabolic process"/>
    <property type="evidence" value="ECO:0007669"/>
    <property type="project" value="InterPro"/>
</dbReference>
<dbReference type="PANTHER" id="PTHR43362">
    <property type="entry name" value="MANNITOL DEHYDROGENASE DSF1-RELATED"/>
    <property type="match status" value="1"/>
</dbReference>
<dbReference type="InterPro" id="IPR023027">
    <property type="entry name" value="Mannitol_DH_CS"/>
</dbReference>
<dbReference type="Gene3D" id="3.40.50.720">
    <property type="entry name" value="NAD(P)-binding Rossmann-like Domain"/>
    <property type="match status" value="1"/>
</dbReference>
<dbReference type="SUPFAM" id="SSF48179">
    <property type="entry name" value="6-phosphogluconate dehydrogenase C-terminal domain-like"/>
    <property type="match status" value="1"/>
</dbReference>
<dbReference type="InterPro" id="IPR013131">
    <property type="entry name" value="Mannitol_DH_N"/>
</dbReference>
<dbReference type="InterPro" id="IPR000669">
    <property type="entry name" value="Mannitol_DH"/>
</dbReference>
<comment type="similarity">
    <text evidence="1">Belongs to the mannitol dehydrogenase family.</text>
</comment>
<dbReference type="KEGG" id="mvd:AWU67_15535"/>
<dbReference type="EMBL" id="CP014145">
    <property type="protein sequence ID" value="AMB60597.1"/>
    <property type="molecule type" value="Genomic_DNA"/>
</dbReference>
<keyword evidence="5" id="KW-0520">NAD</keyword>
<evidence type="ECO:0000313" key="10">
    <source>
        <dbReference type="Proteomes" id="UP000058305"/>
    </source>
</evidence>
<dbReference type="PANTHER" id="PTHR43362:SF1">
    <property type="entry name" value="MANNITOL DEHYDROGENASE 2-RELATED"/>
    <property type="match status" value="1"/>
</dbReference>
<dbReference type="InterPro" id="IPR050988">
    <property type="entry name" value="Mannitol_DH/Oxidoreductase"/>
</dbReference>
<dbReference type="Proteomes" id="UP000058305">
    <property type="component" value="Chromosome"/>
</dbReference>
<evidence type="ECO:0000256" key="6">
    <source>
        <dbReference type="ARBA" id="ARBA00048615"/>
    </source>
</evidence>
<evidence type="ECO:0000256" key="2">
    <source>
        <dbReference type="ARBA" id="ARBA00012939"/>
    </source>
</evidence>
<dbReference type="EC" id="1.1.1.17" evidence="2"/>
<dbReference type="InterPro" id="IPR036291">
    <property type="entry name" value="NAD(P)-bd_dom_sf"/>
</dbReference>
<dbReference type="Pfam" id="PF01232">
    <property type="entry name" value="Mannitol_dh"/>
    <property type="match status" value="1"/>
</dbReference>
<accession>A0A0Y0PKS3</accession>
<dbReference type="PROSITE" id="PS00974">
    <property type="entry name" value="MANNITOL_DHGENASE"/>
    <property type="match status" value="1"/>
</dbReference>
<evidence type="ECO:0000313" key="9">
    <source>
        <dbReference type="EMBL" id="AMB60597.1"/>
    </source>
</evidence>
<dbReference type="AlphaFoldDB" id="A0A0Y0PKS3"/>
<organism evidence="9 10">
    <name type="scientific">Microterricola viridarii</name>
    <dbReference type="NCBI Taxonomy" id="412690"/>
    <lineage>
        <taxon>Bacteria</taxon>
        <taxon>Bacillati</taxon>
        <taxon>Actinomycetota</taxon>
        <taxon>Actinomycetes</taxon>
        <taxon>Micrococcales</taxon>
        <taxon>Microbacteriaceae</taxon>
        <taxon>Microterricola</taxon>
    </lineage>
</organism>
<keyword evidence="10" id="KW-1185">Reference proteome</keyword>
<evidence type="ECO:0000256" key="5">
    <source>
        <dbReference type="ARBA" id="ARBA00023027"/>
    </source>
</evidence>
<dbReference type="Pfam" id="PF08125">
    <property type="entry name" value="Mannitol_dh_C"/>
    <property type="match status" value="1"/>
</dbReference>
<name>A0A0Y0PKS3_9MICO</name>
<reference evidence="9 10" key="1">
    <citation type="journal article" date="2016" name="J. Biotechnol.">
        <title>First complete genome sequence of a species in the genus Microterricola, an extremophilic cold active enzyme producing bacterial strain ERGS5:02 isolated from Sikkim Himalaya.</title>
        <authorList>
            <person name="Himanshu"/>
            <person name="Swarnkar M.K."/>
            <person name="Singh D."/>
            <person name="Kumar R."/>
        </authorList>
    </citation>
    <scope>NUCLEOTIDE SEQUENCE [LARGE SCALE GENOMIC DNA]</scope>
    <source>
        <strain evidence="9 10">ERGS5:02</strain>
    </source>
</reference>
<evidence type="ECO:0000256" key="3">
    <source>
        <dbReference type="ARBA" id="ARBA00016219"/>
    </source>
</evidence>
<dbReference type="InterPro" id="IPR013118">
    <property type="entry name" value="Mannitol_DH_C"/>
</dbReference>
<dbReference type="PRINTS" id="PR00084">
    <property type="entry name" value="MTLDHDRGNASE"/>
</dbReference>